<gene>
    <name evidence="2" type="ORF">DR999_PMT03866</name>
</gene>
<proteinExistence type="predicted"/>
<dbReference type="Proteomes" id="UP000297703">
    <property type="component" value="Unassembled WGS sequence"/>
</dbReference>
<evidence type="ECO:0000256" key="1">
    <source>
        <dbReference type="SAM" id="MobiDB-lite"/>
    </source>
</evidence>
<dbReference type="AlphaFoldDB" id="A0A4D9EQ80"/>
<dbReference type="EMBL" id="QXTE01000019">
    <property type="protein sequence ID" value="TFK12709.1"/>
    <property type="molecule type" value="Genomic_DNA"/>
</dbReference>
<accession>A0A4D9EQ80</accession>
<evidence type="ECO:0000313" key="2">
    <source>
        <dbReference type="EMBL" id="TFK12709.1"/>
    </source>
</evidence>
<organism evidence="2 3">
    <name type="scientific">Platysternon megacephalum</name>
    <name type="common">big-headed turtle</name>
    <dbReference type="NCBI Taxonomy" id="55544"/>
    <lineage>
        <taxon>Eukaryota</taxon>
        <taxon>Metazoa</taxon>
        <taxon>Chordata</taxon>
        <taxon>Craniata</taxon>
        <taxon>Vertebrata</taxon>
        <taxon>Euteleostomi</taxon>
        <taxon>Archelosauria</taxon>
        <taxon>Testudinata</taxon>
        <taxon>Testudines</taxon>
        <taxon>Cryptodira</taxon>
        <taxon>Durocryptodira</taxon>
        <taxon>Testudinoidea</taxon>
        <taxon>Platysternidae</taxon>
        <taxon>Platysternon</taxon>
    </lineage>
</organism>
<comment type="caution">
    <text evidence="2">The sequence shown here is derived from an EMBL/GenBank/DDBJ whole genome shotgun (WGS) entry which is preliminary data.</text>
</comment>
<keyword evidence="3" id="KW-1185">Reference proteome</keyword>
<reference evidence="2 3" key="2">
    <citation type="submission" date="2019-04" db="EMBL/GenBank/DDBJ databases">
        <title>The genome sequence of big-headed turtle.</title>
        <authorList>
            <person name="Gong S."/>
        </authorList>
    </citation>
    <scope>NUCLEOTIDE SEQUENCE [LARGE SCALE GENOMIC DNA]</scope>
    <source>
        <strain evidence="2">DO16091913</strain>
        <tissue evidence="2">Muscle</tissue>
    </source>
</reference>
<sequence>MEEPPPPPALAAPWRVKVKAEVPLGPFQLFRPPGSVLGLPHIPRSPGLAPAGRRFGRPYNNIVPCHRETATGRNPILRDAEPGVPVAPMWLGDAQGRAGSGPPNKGASPMLAPSVCGLVRVNH</sequence>
<reference evidence="2 3" key="1">
    <citation type="submission" date="2019-04" db="EMBL/GenBank/DDBJ databases">
        <title>Draft genome of the big-headed turtle Platysternon megacephalum.</title>
        <authorList>
            <person name="Gong S."/>
        </authorList>
    </citation>
    <scope>NUCLEOTIDE SEQUENCE [LARGE SCALE GENOMIC DNA]</scope>
    <source>
        <strain evidence="2">DO16091913</strain>
        <tissue evidence="2">Muscle</tissue>
    </source>
</reference>
<feature type="region of interest" description="Disordered" evidence="1">
    <location>
        <begin position="87"/>
        <end position="111"/>
    </location>
</feature>
<protein>
    <submittedName>
        <fullName evidence="2">Neurocalcin-delta</fullName>
    </submittedName>
</protein>
<evidence type="ECO:0000313" key="3">
    <source>
        <dbReference type="Proteomes" id="UP000297703"/>
    </source>
</evidence>
<name>A0A4D9EQ80_9SAUR</name>